<dbReference type="AlphaFoldDB" id="A0A645CXM9"/>
<feature type="domain" description="HTH araC/xylS-type" evidence="4">
    <location>
        <begin position="43"/>
        <end position="141"/>
    </location>
</feature>
<sequence length="149" mass="17271">MYHTSSPDTELMRMILAPVLVLLRKNYKDTKPYMKVQENTQASEILSYIYTHYSEDISLECLSKQFYMSAGHISHLLQKEFQISPINYLIDVRFSKAKGLLINTDVPITQIAYTVGYNNPAHFTKLFIKRIGYSPLDYRMLHKSNNAAL</sequence>
<dbReference type="GO" id="GO:0003700">
    <property type="term" value="F:DNA-binding transcription factor activity"/>
    <property type="evidence" value="ECO:0007669"/>
    <property type="project" value="InterPro"/>
</dbReference>
<evidence type="ECO:0000256" key="1">
    <source>
        <dbReference type="ARBA" id="ARBA00023015"/>
    </source>
</evidence>
<accession>A0A645CXM9</accession>
<keyword evidence="1" id="KW-0805">Transcription regulation</keyword>
<protein>
    <submittedName>
        <fullName evidence="5">HTH-type transcriptional activator RhaS</fullName>
    </submittedName>
</protein>
<organism evidence="5">
    <name type="scientific">bioreactor metagenome</name>
    <dbReference type="NCBI Taxonomy" id="1076179"/>
    <lineage>
        <taxon>unclassified sequences</taxon>
        <taxon>metagenomes</taxon>
        <taxon>ecological metagenomes</taxon>
    </lineage>
</organism>
<dbReference type="GO" id="GO:0043565">
    <property type="term" value="F:sequence-specific DNA binding"/>
    <property type="evidence" value="ECO:0007669"/>
    <property type="project" value="InterPro"/>
</dbReference>
<dbReference type="PANTHER" id="PTHR43280:SF17">
    <property type="entry name" value="ARAC-TYPE DNA-BINDING DOMAIN-CONTAINING PROTEIN"/>
    <property type="match status" value="1"/>
</dbReference>
<proteinExistence type="predicted"/>
<dbReference type="InterPro" id="IPR009057">
    <property type="entry name" value="Homeodomain-like_sf"/>
</dbReference>
<dbReference type="PANTHER" id="PTHR43280">
    <property type="entry name" value="ARAC-FAMILY TRANSCRIPTIONAL REGULATOR"/>
    <property type="match status" value="1"/>
</dbReference>
<reference evidence="5" key="1">
    <citation type="submission" date="2019-08" db="EMBL/GenBank/DDBJ databases">
        <authorList>
            <person name="Kucharzyk K."/>
            <person name="Murdoch R.W."/>
            <person name="Higgins S."/>
            <person name="Loffler F."/>
        </authorList>
    </citation>
    <scope>NUCLEOTIDE SEQUENCE</scope>
</reference>
<dbReference type="PRINTS" id="PR00032">
    <property type="entry name" value="HTHARAC"/>
</dbReference>
<evidence type="ECO:0000259" key="4">
    <source>
        <dbReference type="PROSITE" id="PS01124"/>
    </source>
</evidence>
<keyword evidence="3" id="KW-0804">Transcription</keyword>
<evidence type="ECO:0000256" key="2">
    <source>
        <dbReference type="ARBA" id="ARBA00023125"/>
    </source>
</evidence>
<dbReference type="InterPro" id="IPR018060">
    <property type="entry name" value="HTH_AraC"/>
</dbReference>
<evidence type="ECO:0000256" key="3">
    <source>
        <dbReference type="ARBA" id="ARBA00023163"/>
    </source>
</evidence>
<dbReference type="InterPro" id="IPR020449">
    <property type="entry name" value="Tscrpt_reg_AraC-type_HTH"/>
</dbReference>
<dbReference type="SMART" id="SM00342">
    <property type="entry name" value="HTH_ARAC"/>
    <property type="match status" value="1"/>
</dbReference>
<dbReference type="Gene3D" id="1.10.10.60">
    <property type="entry name" value="Homeodomain-like"/>
    <property type="match status" value="2"/>
</dbReference>
<keyword evidence="2" id="KW-0238">DNA-binding</keyword>
<dbReference type="SUPFAM" id="SSF46689">
    <property type="entry name" value="Homeodomain-like"/>
    <property type="match status" value="2"/>
</dbReference>
<comment type="caution">
    <text evidence="5">The sequence shown here is derived from an EMBL/GenBank/DDBJ whole genome shotgun (WGS) entry which is preliminary data.</text>
</comment>
<dbReference type="EMBL" id="VSSQ01030953">
    <property type="protein sequence ID" value="MPM81661.1"/>
    <property type="molecule type" value="Genomic_DNA"/>
</dbReference>
<dbReference type="PROSITE" id="PS01124">
    <property type="entry name" value="HTH_ARAC_FAMILY_2"/>
    <property type="match status" value="1"/>
</dbReference>
<gene>
    <name evidence="5" type="primary">rhaS_98</name>
    <name evidence="5" type="ORF">SDC9_128718</name>
</gene>
<name>A0A645CXM9_9ZZZZ</name>
<evidence type="ECO:0000313" key="5">
    <source>
        <dbReference type="EMBL" id="MPM81661.1"/>
    </source>
</evidence>
<dbReference type="Pfam" id="PF12833">
    <property type="entry name" value="HTH_18"/>
    <property type="match status" value="1"/>
</dbReference>